<keyword evidence="2" id="KW-1185">Reference proteome</keyword>
<dbReference type="EMBL" id="PQFF01000092">
    <property type="protein sequence ID" value="RHZ83200.1"/>
    <property type="molecule type" value="Genomic_DNA"/>
</dbReference>
<name>A0A397JEV9_9GLOM</name>
<evidence type="ECO:0000313" key="2">
    <source>
        <dbReference type="Proteomes" id="UP000266861"/>
    </source>
</evidence>
<gene>
    <name evidence="1" type="ORF">Glove_99g68</name>
</gene>
<comment type="caution">
    <text evidence="1">The sequence shown here is derived from an EMBL/GenBank/DDBJ whole genome shotgun (WGS) entry which is preliminary data.</text>
</comment>
<dbReference type="Proteomes" id="UP000266861">
    <property type="component" value="Unassembled WGS sequence"/>
</dbReference>
<protein>
    <submittedName>
        <fullName evidence="1">Uncharacterized protein</fullName>
    </submittedName>
</protein>
<proteinExistence type="predicted"/>
<sequence length="86" mass="9707">MSHIARNLYISNKEIHVLQGSQEVGPSAGKIAKKYISSSTVQLGQQNTLDLIDCCRPFLERNLNLNYLRFAAKFDEYNTSKSFIAP</sequence>
<dbReference type="AlphaFoldDB" id="A0A397JEV9"/>
<organism evidence="1 2">
    <name type="scientific">Diversispora epigaea</name>
    <dbReference type="NCBI Taxonomy" id="1348612"/>
    <lineage>
        <taxon>Eukaryota</taxon>
        <taxon>Fungi</taxon>
        <taxon>Fungi incertae sedis</taxon>
        <taxon>Mucoromycota</taxon>
        <taxon>Glomeromycotina</taxon>
        <taxon>Glomeromycetes</taxon>
        <taxon>Diversisporales</taxon>
        <taxon>Diversisporaceae</taxon>
        <taxon>Diversispora</taxon>
    </lineage>
</organism>
<accession>A0A397JEV9</accession>
<evidence type="ECO:0000313" key="1">
    <source>
        <dbReference type="EMBL" id="RHZ83200.1"/>
    </source>
</evidence>
<reference evidence="1 2" key="1">
    <citation type="submission" date="2018-08" db="EMBL/GenBank/DDBJ databases">
        <title>Genome and evolution of the arbuscular mycorrhizal fungus Diversispora epigaea (formerly Glomus versiforme) and its bacterial endosymbionts.</title>
        <authorList>
            <person name="Sun X."/>
            <person name="Fei Z."/>
            <person name="Harrison M."/>
        </authorList>
    </citation>
    <scope>NUCLEOTIDE SEQUENCE [LARGE SCALE GENOMIC DNA]</scope>
    <source>
        <strain evidence="1 2">IT104</strain>
    </source>
</reference>